<evidence type="ECO:0000313" key="2">
    <source>
        <dbReference type="Proteomes" id="UP001176941"/>
    </source>
</evidence>
<proteinExistence type="predicted"/>
<sequence length="118" mass="13083">MECKEPVTLKWPSSLQAVIKESSLIGYYSSHGQSHEQVQEDHEAASFTQTPIVCISFVDPNPPLPLTVNKILTQLSLGTSMKMQTRLKVYITAQIPGMEASLVSELGKISTHRPFKLN</sequence>
<keyword evidence="2" id="KW-1185">Reference proteome</keyword>
<reference evidence="1" key="1">
    <citation type="submission" date="2023-04" db="EMBL/GenBank/DDBJ databases">
        <authorList>
            <consortium name="ELIXIR-Norway"/>
        </authorList>
    </citation>
    <scope>NUCLEOTIDE SEQUENCE [LARGE SCALE GENOMIC DNA]</scope>
</reference>
<organism evidence="1 2">
    <name type="scientific">Rangifer tarandus platyrhynchus</name>
    <name type="common">Svalbard reindeer</name>
    <dbReference type="NCBI Taxonomy" id="3082113"/>
    <lineage>
        <taxon>Eukaryota</taxon>
        <taxon>Metazoa</taxon>
        <taxon>Chordata</taxon>
        <taxon>Craniata</taxon>
        <taxon>Vertebrata</taxon>
        <taxon>Euteleostomi</taxon>
        <taxon>Mammalia</taxon>
        <taxon>Eutheria</taxon>
        <taxon>Laurasiatheria</taxon>
        <taxon>Artiodactyla</taxon>
        <taxon>Ruminantia</taxon>
        <taxon>Pecora</taxon>
        <taxon>Cervidae</taxon>
        <taxon>Odocoileinae</taxon>
        <taxon>Rangifer</taxon>
    </lineage>
</organism>
<name>A0ABN8YFL7_RANTA</name>
<dbReference type="Proteomes" id="UP001176941">
    <property type="component" value="Chromosome 2"/>
</dbReference>
<dbReference type="EMBL" id="OX459938">
    <property type="protein sequence ID" value="CAI9160324.1"/>
    <property type="molecule type" value="Genomic_DNA"/>
</dbReference>
<accession>A0ABN8YFL7</accession>
<protein>
    <submittedName>
        <fullName evidence="1">Uncharacterized protein</fullName>
    </submittedName>
</protein>
<gene>
    <name evidence="1" type="ORF">MRATA1EN1_LOCUS9286</name>
</gene>
<evidence type="ECO:0000313" key="1">
    <source>
        <dbReference type="EMBL" id="CAI9160324.1"/>
    </source>
</evidence>